<dbReference type="Proteomes" id="UP001595420">
    <property type="component" value="Unassembled WGS sequence"/>
</dbReference>
<dbReference type="EC" id="1.1.1.-" evidence="2"/>
<dbReference type="PROSITE" id="PS00061">
    <property type="entry name" value="ADH_SHORT"/>
    <property type="match status" value="1"/>
</dbReference>
<gene>
    <name evidence="2" type="ORF">ACFOD3_20295</name>
</gene>
<keyword evidence="2" id="KW-0560">Oxidoreductase</keyword>
<accession>A0ABV7BZU9</accession>
<dbReference type="Pfam" id="PF00106">
    <property type="entry name" value="adh_short"/>
    <property type="match status" value="1"/>
</dbReference>
<dbReference type="PANTHER" id="PTHR42879:SF2">
    <property type="entry name" value="3-OXOACYL-[ACYL-CARRIER-PROTEIN] REDUCTASE FABG"/>
    <property type="match status" value="1"/>
</dbReference>
<reference evidence="3" key="1">
    <citation type="journal article" date="2019" name="Int. J. Syst. Evol. Microbiol.">
        <title>The Global Catalogue of Microorganisms (GCM) 10K type strain sequencing project: providing services to taxonomists for standard genome sequencing and annotation.</title>
        <authorList>
            <consortium name="The Broad Institute Genomics Platform"/>
            <consortium name="The Broad Institute Genome Sequencing Center for Infectious Disease"/>
            <person name="Wu L."/>
            <person name="Ma J."/>
        </authorList>
    </citation>
    <scope>NUCLEOTIDE SEQUENCE [LARGE SCALE GENOMIC DNA]</scope>
    <source>
        <strain evidence="3">CGMCC 1.16855</strain>
    </source>
</reference>
<evidence type="ECO:0000256" key="1">
    <source>
        <dbReference type="ARBA" id="ARBA00006484"/>
    </source>
</evidence>
<evidence type="ECO:0000313" key="3">
    <source>
        <dbReference type="Proteomes" id="UP001595420"/>
    </source>
</evidence>
<dbReference type="GO" id="GO:0016491">
    <property type="term" value="F:oxidoreductase activity"/>
    <property type="evidence" value="ECO:0007669"/>
    <property type="project" value="UniProtKB-KW"/>
</dbReference>
<keyword evidence="3" id="KW-1185">Reference proteome</keyword>
<proteinExistence type="inferred from homology"/>
<comment type="caution">
    <text evidence="2">The sequence shown here is derived from an EMBL/GenBank/DDBJ whole genome shotgun (WGS) entry which is preliminary data.</text>
</comment>
<dbReference type="RefSeq" id="WP_216838326.1">
    <property type="nucleotide sequence ID" value="NZ_JAFNJS010000006.1"/>
</dbReference>
<sequence length="271" mass="27971">MELHLQGKVALVTGGGQGVGRAICRELAAEGAKVAVNDLFPDRAEAVAQEIRAAGGQAIAAPGDITKPEAVAAFVAKVRESLGQISILVNNAGVTPERRAKGGMPPLFIDTPEREMHQTVELNVFGTMYCCRAVLPDMVALGWGRVISIASEAGRIGEARLAAYSGAKAAIIGLTKALAKEHGRDRITANVVVLGAVSHEGIAPGQATSADATPETNERLAKMLNAYPSAKGLGRLSRPEDVSGVVAFLASDRAAFITGQHIGASGGYAMP</sequence>
<comment type="similarity">
    <text evidence="1">Belongs to the short-chain dehydrogenases/reductases (SDR) family.</text>
</comment>
<dbReference type="PANTHER" id="PTHR42879">
    <property type="entry name" value="3-OXOACYL-(ACYL-CARRIER-PROTEIN) REDUCTASE"/>
    <property type="match status" value="1"/>
</dbReference>
<dbReference type="InterPro" id="IPR002347">
    <property type="entry name" value="SDR_fam"/>
</dbReference>
<dbReference type="InterPro" id="IPR050259">
    <property type="entry name" value="SDR"/>
</dbReference>
<dbReference type="InterPro" id="IPR020904">
    <property type="entry name" value="Sc_DH/Rdtase_CS"/>
</dbReference>
<dbReference type="EMBL" id="JBHRSB010000006">
    <property type="protein sequence ID" value="MFC3002251.1"/>
    <property type="molecule type" value="Genomic_DNA"/>
</dbReference>
<protein>
    <submittedName>
        <fullName evidence="2">SDR family NAD(P)-dependent oxidoreductase</fullName>
        <ecNumber evidence="2">1.1.1.-</ecNumber>
    </submittedName>
</protein>
<name>A0ABV7BZU9_9PROT</name>
<evidence type="ECO:0000313" key="2">
    <source>
        <dbReference type="EMBL" id="MFC3002251.1"/>
    </source>
</evidence>
<organism evidence="2 3">
    <name type="scientific">Falsiroseomonas tokyonensis</name>
    <dbReference type="NCBI Taxonomy" id="430521"/>
    <lineage>
        <taxon>Bacteria</taxon>
        <taxon>Pseudomonadati</taxon>
        <taxon>Pseudomonadota</taxon>
        <taxon>Alphaproteobacteria</taxon>
        <taxon>Acetobacterales</taxon>
        <taxon>Roseomonadaceae</taxon>
        <taxon>Falsiroseomonas</taxon>
    </lineage>
</organism>